<reference evidence="2" key="1">
    <citation type="submission" date="2022-11" db="UniProtKB">
        <authorList>
            <consortium name="WormBaseParasite"/>
        </authorList>
    </citation>
    <scope>IDENTIFICATION</scope>
</reference>
<dbReference type="Proteomes" id="UP000887565">
    <property type="component" value="Unplaced"/>
</dbReference>
<dbReference type="PANTHER" id="PTHR22576">
    <property type="entry name" value="MUCOSA ASSOCIATED LYMPHOID TISSUE LYMPHOMA TRANSLOCATION PROTEIN 1/PARACASPASE"/>
    <property type="match status" value="1"/>
</dbReference>
<protein>
    <submittedName>
        <fullName evidence="2">Uncharacterized protein</fullName>
    </submittedName>
</protein>
<dbReference type="InterPro" id="IPR052039">
    <property type="entry name" value="Caspase-related_regulators"/>
</dbReference>
<accession>A0A915K7H7</accession>
<evidence type="ECO:0000313" key="1">
    <source>
        <dbReference type="Proteomes" id="UP000887565"/>
    </source>
</evidence>
<dbReference type="Gene3D" id="3.40.50.1460">
    <property type="match status" value="1"/>
</dbReference>
<proteinExistence type="predicted"/>
<keyword evidence="1" id="KW-1185">Reference proteome</keyword>
<sequence>MADGYFQPNGTKISLPFSNAVSIGFGSVPSKKATLFYFVGHGFEIGGQCYLLPVDAPGENYTSFGEGAYEICGEINGIFMKYFMKHIEKKKPITEILNFTMRDLPDPIKVRFDELNLLIMIWFDFCGHFVNLIYIFTTVYSGAFGVIKSDSFDGRNSIVGNSSKYLHETENVDHENSDRQDNPSTELMQDATAKKYLAYLRFEPTVHCADHVLCEDQDEDRLTSVRLLVRNLQRYKHLTCTLELVERETDKMVSRKDIVELPKMLIGKLSVWEGD</sequence>
<dbReference type="PANTHER" id="PTHR22576:SF37">
    <property type="entry name" value="MUCOSA-ASSOCIATED LYMPHOID TISSUE LYMPHOMA TRANSLOCATION PROTEIN 1"/>
    <property type="match status" value="1"/>
</dbReference>
<evidence type="ECO:0000313" key="2">
    <source>
        <dbReference type="WBParaSite" id="nRc.2.0.1.t34298-RA"/>
    </source>
</evidence>
<dbReference type="AlphaFoldDB" id="A0A915K7H7"/>
<name>A0A915K7H7_ROMCU</name>
<organism evidence="1 2">
    <name type="scientific">Romanomermis culicivorax</name>
    <name type="common">Nematode worm</name>
    <dbReference type="NCBI Taxonomy" id="13658"/>
    <lineage>
        <taxon>Eukaryota</taxon>
        <taxon>Metazoa</taxon>
        <taxon>Ecdysozoa</taxon>
        <taxon>Nematoda</taxon>
        <taxon>Enoplea</taxon>
        <taxon>Dorylaimia</taxon>
        <taxon>Mermithida</taxon>
        <taxon>Mermithoidea</taxon>
        <taxon>Mermithidae</taxon>
        <taxon>Romanomermis</taxon>
    </lineage>
</organism>
<dbReference type="WBParaSite" id="nRc.2.0.1.t34298-RA">
    <property type="protein sequence ID" value="nRc.2.0.1.t34298-RA"/>
    <property type="gene ID" value="nRc.2.0.1.g34298"/>
</dbReference>